<dbReference type="Proteomes" id="UP000283269">
    <property type="component" value="Unassembled WGS sequence"/>
</dbReference>
<evidence type="ECO:0008006" key="4">
    <source>
        <dbReference type="Google" id="ProtNLM"/>
    </source>
</evidence>
<organism evidence="2 3">
    <name type="scientific">Psilocybe cyanescens</name>
    <dbReference type="NCBI Taxonomy" id="93625"/>
    <lineage>
        <taxon>Eukaryota</taxon>
        <taxon>Fungi</taxon>
        <taxon>Dikarya</taxon>
        <taxon>Basidiomycota</taxon>
        <taxon>Agaricomycotina</taxon>
        <taxon>Agaricomycetes</taxon>
        <taxon>Agaricomycetidae</taxon>
        <taxon>Agaricales</taxon>
        <taxon>Agaricineae</taxon>
        <taxon>Strophariaceae</taxon>
        <taxon>Psilocybe</taxon>
    </lineage>
</organism>
<dbReference type="STRING" id="93625.A0A409WLN8"/>
<dbReference type="InParanoid" id="A0A409WLN8"/>
<sequence>MPAFCNVAPNRHSGRLGKRIPVIYDDGWQVPDHEGKVEPFDDDVPIPPSSSSKAYPGHASRSLNQDQTLTTSLFDSSSDAEAPISVPARRNSHTRRREPGHIPRPRNAFIFFRSAYISSAIKSGEGQQNELSKHAEKVWNKIETPVLRARRDREGGALCKASRLFYSPGRTAAAEGKLKAASARKIGVGTSSSVKKRKASTAFEDNWSRSSDTSSEPPSPDSPFVLAAQPAKLKRAAARRAVQRFVESPSLVHSARFLSPTSDEEELQYPEYSSSGDDVPATPPPLSYVPTSEIPDLEFDPMTKEEKSLEVGREPSPPFHPHLDPVTGEFAYYEYSYDSCPRLCRFFLIRLPRLESILLTMITLSIFLPFRQQLLYKRIPILRRHPFRHETV</sequence>
<dbReference type="OrthoDB" id="6247875at2759"/>
<dbReference type="EMBL" id="NHYD01003377">
    <property type="protein sequence ID" value="PPQ79340.1"/>
    <property type="molecule type" value="Genomic_DNA"/>
</dbReference>
<evidence type="ECO:0000313" key="2">
    <source>
        <dbReference type="EMBL" id="PPQ79340.1"/>
    </source>
</evidence>
<evidence type="ECO:0000313" key="3">
    <source>
        <dbReference type="Proteomes" id="UP000283269"/>
    </source>
</evidence>
<name>A0A409WLN8_PSICY</name>
<feature type="region of interest" description="Disordered" evidence="1">
    <location>
        <begin position="185"/>
        <end position="225"/>
    </location>
</feature>
<keyword evidence="3" id="KW-1185">Reference proteome</keyword>
<gene>
    <name evidence="2" type="ORF">CVT25_002569</name>
</gene>
<dbReference type="SUPFAM" id="SSF47095">
    <property type="entry name" value="HMG-box"/>
    <property type="match status" value="1"/>
</dbReference>
<reference evidence="2 3" key="1">
    <citation type="journal article" date="2018" name="Evol. Lett.">
        <title>Horizontal gene cluster transfer increased hallucinogenic mushroom diversity.</title>
        <authorList>
            <person name="Reynolds H.T."/>
            <person name="Vijayakumar V."/>
            <person name="Gluck-Thaler E."/>
            <person name="Korotkin H.B."/>
            <person name="Matheny P.B."/>
            <person name="Slot J.C."/>
        </authorList>
    </citation>
    <scope>NUCLEOTIDE SEQUENCE [LARGE SCALE GENOMIC DNA]</scope>
    <source>
        <strain evidence="2 3">2631</strain>
    </source>
</reference>
<feature type="compositionally biased region" description="Low complexity" evidence="1">
    <location>
        <begin position="208"/>
        <end position="225"/>
    </location>
</feature>
<proteinExistence type="predicted"/>
<accession>A0A409WLN8</accession>
<comment type="caution">
    <text evidence="2">The sequence shown here is derived from an EMBL/GenBank/DDBJ whole genome shotgun (WGS) entry which is preliminary data.</text>
</comment>
<feature type="region of interest" description="Disordered" evidence="1">
    <location>
        <begin position="33"/>
        <end position="104"/>
    </location>
</feature>
<dbReference type="InterPro" id="IPR036910">
    <property type="entry name" value="HMG_box_dom_sf"/>
</dbReference>
<feature type="compositionally biased region" description="Low complexity" evidence="1">
    <location>
        <begin position="68"/>
        <end position="79"/>
    </location>
</feature>
<evidence type="ECO:0000256" key="1">
    <source>
        <dbReference type="SAM" id="MobiDB-lite"/>
    </source>
</evidence>
<dbReference type="AlphaFoldDB" id="A0A409WLN8"/>
<dbReference type="Gene3D" id="1.10.30.10">
    <property type="entry name" value="High mobility group box domain"/>
    <property type="match status" value="1"/>
</dbReference>
<protein>
    <recommendedName>
        <fullName evidence="4">HMG box domain-containing protein</fullName>
    </recommendedName>
</protein>
<feature type="region of interest" description="Disordered" evidence="1">
    <location>
        <begin position="256"/>
        <end position="281"/>
    </location>
</feature>